<proteinExistence type="predicted"/>
<dbReference type="AlphaFoldDB" id="A0A8S1WL88"/>
<gene>
    <name evidence="2" type="ORF">PPENT_87.1.T0970191</name>
</gene>
<dbReference type="EMBL" id="CAJJDO010000097">
    <property type="protein sequence ID" value="CAD8190934.1"/>
    <property type="molecule type" value="Genomic_DNA"/>
</dbReference>
<evidence type="ECO:0000313" key="3">
    <source>
        <dbReference type="Proteomes" id="UP000689195"/>
    </source>
</evidence>
<dbReference type="Proteomes" id="UP000689195">
    <property type="component" value="Unassembled WGS sequence"/>
</dbReference>
<organism evidence="2 3">
    <name type="scientific">Paramecium pentaurelia</name>
    <dbReference type="NCBI Taxonomy" id="43138"/>
    <lineage>
        <taxon>Eukaryota</taxon>
        <taxon>Sar</taxon>
        <taxon>Alveolata</taxon>
        <taxon>Ciliophora</taxon>
        <taxon>Intramacronucleata</taxon>
        <taxon>Oligohymenophorea</taxon>
        <taxon>Peniculida</taxon>
        <taxon>Parameciidae</taxon>
        <taxon>Paramecium</taxon>
    </lineage>
</organism>
<keyword evidence="3" id="KW-1185">Reference proteome</keyword>
<evidence type="ECO:0000313" key="2">
    <source>
        <dbReference type="EMBL" id="CAD8190934.1"/>
    </source>
</evidence>
<protein>
    <submittedName>
        <fullName evidence="2">Uncharacterized protein</fullName>
    </submittedName>
</protein>
<reference evidence="2" key="1">
    <citation type="submission" date="2021-01" db="EMBL/GenBank/DDBJ databases">
        <authorList>
            <consortium name="Genoscope - CEA"/>
            <person name="William W."/>
        </authorList>
    </citation>
    <scope>NUCLEOTIDE SEQUENCE</scope>
</reference>
<name>A0A8S1WL88_9CILI</name>
<keyword evidence="1" id="KW-0175">Coiled coil</keyword>
<accession>A0A8S1WL88</accession>
<sequence>MDTENKKIEDRLVQSINQTINKLWIDYNSQSENILQEYKKEIKHRKNELFKKISQIRKNYNLKLNEISDKLIQEQFQSISKPKQSNQIKTISIQTLQDEQLLKDLKQLVEKEKVNSNQTITTLKNKDSIFQKEIENHLESLKQYDQLDIQQSIDILKEIPIERNEIVQLQEVISQISKIPSTNDNNYQDQVEFIKNIQEFIDQAKKYQCQINLFDQTITLFQQHTNNIDQIQSKIQNQFQINKNKYNFNIRIYQNYQMIILQHLIIKLNKLRNIVIFLNQRWIQQNQMNQIKIQNLKKQIYKIKYQNNQMKNIINLNNYQKNNKINIKNKLMILIQNYNQMKNQIQIQKINLIQKFKKQSIQKIKMNKINQILLKLLKIKLFNIIIIYRKQRNYRNQQKFKLKGIRIINNLKTI</sequence>
<evidence type="ECO:0000256" key="1">
    <source>
        <dbReference type="SAM" id="Coils"/>
    </source>
</evidence>
<feature type="coiled-coil region" evidence="1">
    <location>
        <begin position="28"/>
        <end position="59"/>
    </location>
</feature>
<comment type="caution">
    <text evidence="2">The sequence shown here is derived from an EMBL/GenBank/DDBJ whole genome shotgun (WGS) entry which is preliminary data.</text>
</comment>